<comment type="caution">
    <text evidence="1">The sequence shown here is derived from an EMBL/GenBank/DDBJ whole genome shotgun (WGS) entry which is preliminary data.</text>
</comment>
<protein>
    <submittedName>
        <fullName evidence="1">Uncharacterized protein</fullName>
    </submittedName>
</protein>
<keyword evidence="2" id="KW-1185">Reference proteome</keyword>
<reference evidence="1" key="1">
    <citation type="submission" date="2024-02" db="EMBL/GenBank/DDBJ databases">
        <title>Metagenome Assembled Genome of Zalaria obscura JY119.</title>
        <authorList>
            <person name="Vighnesh L."/>
            <person name="Jagadeeshwari U."/>
            <person name="Venkata Ramana C."/>
            <person name="Sasikala C."/>
        </authorList>
    </citation>
    <scope>NUCLEOTIDE SEQUENCE</scope>
    <source>
        <strain evidence="1">JY119</strain>
    </source>
</reference>
<organism evidence="1 2">
    <name type="scientific">Zalaria obscura</name>
    <dbReference type="NCBI Taxonomy" id="2024903"/>
    <lineage>
        <taxon>Eukaryota</taxon>
        <taxon>Fungi</taxon>
        <taxon>Dikarya</taxon>
        <taxon>Ascomycota</taxon>
        <taxon>Pezizomycotina</taxon>
        <taxon>Dothideomycetes</taxon>
        <taxon>Dothideomycetidae</taxon>
        <taxon>Dothideales</taxon>
        <taxon>Zalariaceae</taxon>
        <taxon>Zalaria</taxon>
    </lineage>
</organism>
<dbReference type="EMBL" id="JAMKPW020000042">
    <property type="protein sequence ID" value="KAK8195948.1"/>
    <property type="molecule type" value="Genomic_DNA"/>
</dbReference>
<accession>A0ACC3S409</accession>
<sequence>MSLRVLSWKDSCEPWSVDAAHTDTSASKDESGLVVRADHYPSIGLRPAHYLALHAPVMTSGHNISPTRVWLNPFALGILPSALEAIPWLAHVAEQTPIRKKSLGSGLFSRR</sequence>
<evidence type="ECO:0000313" key="1">
    <source>
        <dbReference type="EMBL" id="KAK8195948.1"/>
    </source>
</evidence>
<gene>
    <name evidence="1" type="ORF">M8818_007099</name>
</gene>
<proteinExistence type="predicted"/>
<name>A0ACC3S409_9PEZI</name>
<dbReference type="Proteomes" id="UP001320706">
    <property type="component" value="Unassembled WGS sequence"/>
</dbReference>
<evidence type="ECO:0000313" key="2">
    <source>
        <dbReference type="Proteomes" id="UP001320706"/>
    </source>
</evidence>